<dbReference type="InterPro" id="IPR013328">
    <property type="entry name" value="6PGD_dom2"/>
</dbReference>
<organism evidence="1 2">
    <name type="scientific">Brevibacillus reuszeri</name>
    <dbReference type="NCBI Taxonomy" id="54915"/>
    <lineage>
        <taxon>Bacteria</taxon>
        <taxon>Bacillati</taxon>
        <taxon>Bacillota</taxon>
        <taxon>Bacilli</taxon>
        <taxon>Bacillales</taxon>
        <taxon>Paenibacillaceae</taxon>
        <taxon>Brevibacillus</taxon>
    </lineage>
</organism>
<dbReference type="Gene3D" id="1.10.1040.10">
    <property type="entry name" value="N-(1-d-carboxylethyl)-l-norvaline Dehydrogenase, domain 2"/>
    <property type="match status" value="1"/>
</dbReference>
<evidence type="ECO:0000313" key="2">
    <source>
        <dbReference type="Proteomes" id="UP000319578"/>
    </source>
</evidence>
<gene>
    <name evidence="1" type="ORF">BRE01_57770</name>
</gene>
<keyword evidence="2" id="KW-1185">Reference proteome</keyword>
<evidence type="ECO:0000313" key="1">
    <source>
        <dbReference type="EMBL" id="GED72075.1"/>
    </source>
</evidence>
<reference evidence="1 2" key="1">
    <citation type="submission" date="2019-06" db="EMBL/GenBank/DDBJ databases">
        <title>Whole genome shotgun sequence of Brevibacillus reuszeri NBRC 15719.</title>
        <authorList>
            <person name="Hosoyama A."/>
            <person name="Uohara A."/>
            <person name="Ohji S."/>
            <person name="Ichikawa N."/>
        </authorList>
    </citation>
    <scope>NUCLEOTIDE SEQUENCE [LARGE SCALE GENOMIC DNA]</scope>
    <source>
        <strain evidence="1 2">NBRC 15719</strain>
    </source>
</reference>
<protein>
    <submittedName>
        <fullName evidence="1">Uncharacterized protein</fullName>
    </submittedName>
</protein>
<accession>A0ABQ0TW39</accession>
<comment type="caution">
    <text evidence="1">The sequence shown here is derived from an EMBL/GenBank/DDBJ whole genome shotgun (WGS) entry which is preliminary data.</text>
</comment>
<dbReference type="Proteomes" id="UP000319578">
    <property type="component" value="Unassembled WGS sequence"/>
</dbReference>
<dbReference type="Gene3D" id="3.40.50.720">
    <property type="entry name" value="NAD(P)-binding Rossmann-like Domain"/>
    <property type="match status" value="1"/>
</dbReference>
<sequence length="335" mass="38481">MSTYIMTLLTPTDKVAPHVQEELAACGIVLKPWRTGDVPAEEVAGLLIAHPDHAAVLGHGPVRVSETPGLLLIYGEHIPNGFADSLQRTYANQGSGEVVRMAFFCGRERVLLGGNPNGKWIRQLCRQLAHHGHMSMVCQMREVDEVIDQLPRYLAWKEQFFMELGEVCDQQGISLQRVSRALGMDNRIGQQWLYPDRQDHTRVCQWIEREYRYVLQKANVHKVALWGRIFLWSQMPAEWLADKEVFLYMWGDGLFPNEKFPNWTVCTNWEKTLENSDLLIVGGVHDQLRELPLHQLVRLMRQAIVVDATASFPIQEAQAYLKSYRTFGEKTNVWE</sequence>
<proteinExistence type="predicted"/>
<name>A0ABQ0TW39_9BACL</name>
<dbReference type="RefSeq" id="WP_141261125.1">
    <property type="nucleotide sequence ID" value="NZ_BJON01000025.1"/>
</dbReference>
<dbReference type="EMBL" id="BJON01000025">
    <property type="protein sequence ID" value="GED72075.1"/>
    <property type="molecule type" value="Genomic_DNA"/>
</dbReference>